<comment type="caution">
    <text evidence="1">The sequence shown here is derived from an EMBL/GenBank/DDBJ whole genome shotgun (WGS) entry which is preliminary data.</text>
</comment>
<keyword evidence="2" id="KW-1185">Reference proteome</keyword>
<dbReference type="EMBL" id="JBEZFP010000058">
    <property type="protein sequence ID" value="MEU8136231.1"/>
    <property type="molecule type" value="Genomic_DNA"/>
</dbReference>
<evidence type="ECO:0000313" key="2">
    <source>
        <dbReference type="Proteomes" id="UP001551482"/>
    </source>
</evidence>
<dbReference type="SUPFAM" id="SSF48613">
    <property type="entry name" value="Heme oxygenase-like"/>
    <property type="match status" value="1"/>
</dbReference>
<organism evidence="1 2">
    <name type="scientific">Streptodolium elevatio</name>
    <dbReference type="NCBI Taxonomy" id="3157996"/>
    <lineage>
        <taxon>Bacteria</taxon>
        <taxon>Bacillati</taxon>
        <taxon>Actinomycetota</taxon>
        <taxon>Actinomycetes</taxon>
        <taxon>Kitasatosporales</taxon>
        <taxon>Streptomycetaceae</taxon>
        <taxon>Streptodolium</taxon>
    </lineage>
</organism>
<protein>
    <submittedName>
        <fullName evidence="1">Iron-containing redox enzyme family protein</fullName>
    </submittedName>
</protein>
<dbReference type="SMART" id="SM01236">
    <property type="entry name" value="Haem_oxygenase_2"/>
    <property type="match status" value="1"/>
</dbReference>
<sequence length="327" mass="35917">MTDPRLPRPRGAVSQTLLDTLRRPAGSALAPPPASFDPWSDDAQLALYACYELHYRGFADVDPAWEWDPGLIRVRAALEEAFLDVLRAGTGADEDAEAVLAPLLTEPDEGSGISHHLLRDGDLDQFREYVIHRSVYHLKEADPHALLIPRLTGRAKAAVVTVEFDEFGGGRAERMHATLFADLMRGLGLDDGYGHYLDRVPAAMLAVVNLMSTFGWHRGRRGMMVGHFAAAEISTPPSAARLARALDRLGVADPACALFYTEHVEADAVHEQLMRREVVATMLAEEPALEPDIVFGVQATELVEERFAEHVMTAWKNGRSSLLPPLA</sequence>
<proteinExistence type="predicted"/>
<reference evidence="1 2" key="1">
    <citation type="submission" date="2024-06" db="EMBL/GenBank/DDBJ databases">
        <title>The Natural Products Discovery Center: Release of the First 8490 Sequenced Strains for Exploring Actinobacteria Biosynthetic Diversity.</title>
        <authorList>
            <person name="Kalkreuter E."/>
            <person name="Kautsar S.A."/>
            <person name="Yang D."/>
            <person name="Bader C.D."/>
            <person name="Teijaro C.N."/>
            <person name="Fluegel L."/>
            <person name="Davis C.M."/>
            <person name="Simpson J.R."/>
            <person name="Lauterbach L."/>
            <person name="Steele A.D."/>
            <person name="Gui C."/>
            <person name="Meng S."/>
            <person name="Li G."/>
            <person name="Viehrig K."/>
            <person name="Ye F."/>
            <person name="Su P."/>
            <person name="Kiefer A.F."/>
            <person name="Nichols A."/>
            <person name="Cepeda A.J."/>
            <person name="Yan W."/>
            <person name="Fan B."/>
            <person name="Jiang Y."/>
            <person name="Adhikari A."/>
            <person name="Zheng C.-J."/>
            <person name="Schuster L."/>
            <person name="Cowan T.M."/>
            <person name="Smanski M.J."/>
            <person name="Chevrette M.G."/>
            <person name="De Carvalho L.P.S."/>
            <person name="Shen B."/>
        </authorList>
    </citation>
    <scope>NUCLEOTIDE SEQUENCE [LARGE SCALE GENOMIC DNA]</scope>
    <source>
        <strain evidence="1 2">NPDC048946</strain>
    </source>
</reference>
<dbReference type="Proteomes" id="UP001551482">
    <property type="component" value="Unassembled WGS sequence"/>
</dbReference>
<evidence type="ECO:0000313" key="1">
    <source>
        <dbReference type="EMBL" id="MEU8136231.1"/>
    </source>
</evidence>
<dbReference type="InterPro" id="IPR016084">
    <property type="entry name" value="Haem_Oase-like_multi-hlx"/>
</dbReference>
<dbReference type="Pfam" id="PF14518">
    <property type="entry name" value="Haem_oxygenas_2"/>
    <property type="match status" value="1"/>
</dbReference>
<dbReference type="RefSeq" id="WP_358356591.1">
    <property type="nucleotide sequence ID" value="NZ_JBEZFP010000058.1"/>
</dbReference>
<name>A0ABV3DKE0_9ACTN</name>
<gene>
    <name evidence="1" type="ORF">AB0C36_22305</name>
</gene>
<accession>A0ABV3DKE0</accession>
<dbReference type="Gene3D" id="1.20.910.10">
    <property type="entry name" value="Heme oxygenase-like"/>
    <property type="match status" value="1"/>
</dbReference>